<evidence type="ECO:0000259" key="8">
    <source>
        <dbReference type="Pfam" id="PF01435"/>
    </source>
</evidence>
<keyword evidence="2" id="KW-0479">Metal-binding</keyword>
<dbReference type="GO" id="GO:0004222">
    <property type="term" value="F:metalloendopeptidase activity"/>
    <property type="evidence" value="ECO:0007669"/>
    <property type="project" value="InterPro"/>
</dbReference>
<proteinExistence type="inferred from homology"/>
<keyword evidence="10" id="KW-1185">Reference proteome</keyword>
<dbReference type="OrthoDB" id="9785340at2"/>
<gene>
    <name evidence="9" type="ORF">SacmaDRAFT_4898</name>
</gene>
<evidence type="ECO:0000256" key="2">
    <source>
        <dbReference type="ARBA" id="ARBA00022723"/>
    </source>
</evidence>
<evidence type="ECO:0000313" key="10">
    <source>
        <dbReference type="Proteomes" id="UP000004926"/>
    </source>
</evidence>
<keyword evidence="7" id="KW-1133">Transmembrane helix</keyword>
<keyword evidence="7" id="KW-0812">Transmembrane</keyword>
<dbReference type="Gene3D" id="3.30.2010.10">
    <property type="entry name" value="Metalloproteases ('zincins'), catalytic domain"/>
    <property type="match status" value="1"/>
</dbReference>
<sequence length="313" mass="32542">MTLALGLLLAAAMIGWVAPRYLSLAVTPGLRPGLALAGWVASAVTMLLAIAAAAVLLVLPGSTDFDRMIGVTESCLNAVRAGGDVTWGHVAALGLAAVLAGLLGWTALVAVRRLRGQRRWRRRHLTLLRMVCRCDSSVIWLEEAAPVAYSIGGRRGAIVATAGLHKLTDGEREAVLAHERAHLRGRHHLLVLAAEVLAAALPFVPLCRRAPATVRVLVELAADAAAARRHGPDPVRAALLAVSTSGAPQAALAMSREAVEVRLAWLSHEGGAVRRLPVRLDYALAAVLAALPALAVVAATGLAVALYCLGVAG</sequence>
<evidence type="ECO:0000256" key="7">
    <source>
        <dbReference type="SAM" id="Phobius"/>
    </source>
</evidence>
<dbReference type="InterPro" id="IPR052173">
    <property type="entry name" value="Beta-lactam_resp_regulator"/>
</dbReference>
<organism evidence="9 10">
    <name type="scientific">Saccharomonospora marina XMU15</name>
    <dbReference type="NCBI Taxonomy" id="882083"/>
    <lineage>
        <taxon>Bacteria</taxon>
        <taxon>Bacillati</taxon>
        <taxon>Actinomycetota</taxon>
        <taxon>Actinomycetes</taxon>
        <taxon>Pseudonocardiales</taxon>
        <taxon>Pseudonocardiaceae</taxon>
        <taxon>Saccharomonospora</taxon>
    </lineage>
</organism>
<feature type="transmembrane region" description="Helical" evidence="7">
    <location>
        <begin position="282"/>
        <end position="309"/>
    </location>
</feature>
<reference evidence="9 10" key="1">
    <citation type="journal article" date="2012" name="Stand. Genomic Sci.">
        <title>Genome sequence of the ocean sediment bacterium Saccharomonospora marina type strain (XMU15(T)).</title>
        <authorList>
            <person name="Klenk H.P."/>
            <person name="Lu M."/>
            <person name="Lucas S."/>
            <person name="Lapidus A."/>
            <person name="Copeland A."/>
            <person name="Pitluck S."/>
            <person name="Goodwin L.A."/>
            <person name="Han C."/>
            <person name="Tapia R."/>
            <person name="Brambilla E.M."/>
            <person name="Potter G."/>
            <person name="Land M."/>
            <person name="Ivanova N."/>
            <person name="Rohde M."/>
            <person name="Goker M."/>
            <person name="Detter J.C."/>
            <person name="Li W.J."/>
            <person name="Kyrpides N.C."/>
            <person name="Woyke T."/>
        </authorList>
    </citation>
    <scope>NUCLEOTIDE SEQUENCE [LARGE SCALE GENOMIC DNA]</scope>
    <source>
        <strain evidence="9 10">XMU15</strain>
    </source>
</reference>
<dbReference type="Pfam" id="PF01435">
    <property type="entry name" value="Peptidase_M48"/>
    <property type="match status" value="1"/>
</dbReference>
<comment type="cofactor">
    <cofactor evidence="6">
        <name>Zn(2+)</name>
        <dbReference type="ChEBI" id="CHEBI:29105"/>
    </cofactor>
    <text evidence="6">Binds 1 zinc ion per subunit.</text>
</comment>
<evidence type="ECO:0000256" key="5">
    <source>
        <dbReference type="ARBA" id="ARBA00023049"/>
    </source>
</evidence>
<keyword evidence="4 6" id="KW-0862">Zinc</keyword>
<feature type="transmembrane region" description="Helical" evidence="7">
    <location>
        <begin position="34"/>
        <end position="59"/>
    </location>
</feature>
<dbReference type="EMBL" id="CM001439">
    <property type="protein sequence ID" value="EHR53071.1"/>
    <property type="molecule type" value="Genomic_DNA"/>
</dbReference>
<dbReference type="RefSeq" id="WP_009156449.1">
    <property type="nucleotide sequence ID" value="NZ_CM001439.1"/>
</dbReference>
<evidence type="ECO:0000313" key="9">
    <source>
        <dbReference type="EMBL" id="EHR53071.1"/>
    </source>
</evidence>
<protein>
    <submittedName>
        <fullName evidence="9">Antirepressor regulating drug resistance protein</fullName>
    </submittedName>
</protein>
<evidence type="ECO:0000256" key="4">
    <source>
        <dbReference type="ARBA" id="ARBA00022833"/>
    </source>
</evidence>
<keyword evidence="3 6" id="KW-0378">Hydrolase</keyword>
<dbReference type="GO" id="GO:0046872">
    <property type="term" value="F:metal ion binding"/>
    <property type="evidence" value="ECO:0007669"/>
    <property type="project" value="UniProtKB-KW"/>
</dbReference>
<feature type="transmembrane region" description="Helical" evidence="7">
    <location>
        <begin position="6"/>
        <end position="22"/>
    </location>
</feature>
<dbReference type="STRING" id="882083.SacmaDRAFT_4898"/>
<comment type="similarity">
    <text evidence="6">Belongs to the peptidase M48 family.</text>
</comment>
<evidence type="ECO:0000256" key="6">
    <source>
        <dbReference type="RuleBase" id="RU003983"/>
    </source>
</evidence>
<keyword evidence="5 6" id="KW-0482">Metalloprotease</keyword>
<evidence type="ECO:0000256" key="1">
    <source>
        <dbReference type="ARBA" id="ARBA00022670"/>
    </source>
</evidence>
<dbReference type="CDD" id="cd07326">
    <property type="entry name" value="M56_BlaR1_MecR1_like"/>
    <property type="match status" value="1"/>
</dbReference>
<name>H5X112_9PSEU</name>
<dbReference type="AlphaFoldDB" id="H5X112"/>
<evidence type="ECO:0000256" key="3">
    <source>
        <dbReference type="ARBA" id="ARBA00022801"/>
    </source>
</evidence>
<keyword evidence="1 6" id="KW-0645">Protease</keyword>
<accession>H5X112</accession>
<keyword evidence="7" id="KW-0472">Membrane</keyword>
<dbReference type="eggNOG" id="COG0501">
    <property type="taxonomic scope" value="Bacteria"/>
</dbReference>
<dbReference type="GO" id="GO:0006508">
    <property type="term" value="P:proteolysis"/>
    <property type="evidence" value="ECO:0007669"/>
    <property type="project" value="UniProtKB-KW"/>
</dbReference>
<dbReference type="Proteomes" id="UP000004926">
    <property type="component" value="Chromosome"/>
</dbReference>
<feature type="domain" description="Peptidase M48" evidence="8">
    <location>
        <begin position="144"/>
        <end position="198"/>
    </location>
</feature>
<dbReference type="InterPro" id="IPR001915">
    <property type="entry name" value="Peptidase_M48"/>
</dbReference>
<dbReference type="HOGENOM" id="CLU_056335_0_0_11"/>
<feature type="transmembrane region" description="Helical" evidence="7">
    <location>
        <begin position="90"/>
        <end position="111"/>
    </location>
</feature>
<dbReference type="PANTHER" id="PTHR34978">
    <property type="entry name" value="POSSIBLE SENSOR-TRANSDUCER PROTEIN BLAR"/>
    <property type="match status" value="1"/>
</dbReference>
<dbReference type="PANTHER" id="PTHR34978:SF3">
    <property type="entry name" value="SLR0241 PROTEIN"/>
    <property type="match status" value="1"/>
</dbReference>